<keyword evidence="4" id="KW-1185">Reference proteome</keyword>
<feature type="transmembrane region" description="Helical" evidence="1">
    <location>
        <begin position="83"/>
        <end position="105"/>
    </location>
</feature>
<comment type="caution">
    <text evidence="3">The sequence shown here is derived from an EMBL/GenBank/DDBJ whole genome shotgun (WGS) entry which is preliminary data.</text>
</comment>
<proteinExistence type="predicted"/>
<dbReference type="RefSeq" id="WP_107967133.1">
    <property type="nucleotide sequence ID" value="NZ_NWBU01000005.1"/>
</dbReference>
<dbReference type="PANTHER" id="PTHR30373">
    <property type="entry name" value="UPF0603 PROTEIN YGCG"/>
    <property type="match status" value="1"/>
</dbReference>
<dbReference type="EMBL" id="NWBU01000005">
    <property type="protein sequence ID" value="PTQ12268.1"/>
    <property type="molecule type" value="Genomic_DNA"/>
</dbReference>
<evidence type="ECO:0000313" key="3">
    <source>
        <dbReference type="EMBL" id="PTQ12268.1"/>
    </source>
</evidence>
<keyword evidence="1" id="KW-0812">Transmembrane</keyword>
<keyword evidence="1" id="KW-0472">Membrane</keyword>
<dbReference type="OrthoDB" id="5825388at2"/>
<evidence type="ECO:0000313" key="4">
    <source>
        <dbReference type="Proteomes" id="UP000244162"/>
    </source>
</evidence>
<organism evidence="3 4">
    <name type="scientific">Sphingomonas oleivorans</name>
    <dbReference type="NCBI Taxonomy" id="1735121"/>
    <lineage>
        <taxon>Bacteria</taxon>
        <taxon>Pseudomonadati</taxon>
        <taxon>Pseudomonadota</taxon>
        <taxon>Alphaproteobacteria</taxon>
        <taxon>Sphingomonadales</taxon>
        <taxon>Sphingomonadaceae</taxon>
        <taxon>Sphingomonas</taxon>
    </lineage>
</organism>
<gene>
    <name evidence="3" type="ORF">CLG96_06945</name>
</gene>
<evidence type="ECO:0000256" key="1">
    <source>
        <dbReference type="SAM" id="Phobius"/>
    </source>
</evidence>
<dbReference type="InterPro" id="IPR007621">
    <property type="entry name" value="TPM_dom"/>
</dbReference>
<dbReference type="Proteomes" id="UP000244162">
    <property type="component" value="Unassembled WGS sequence"/>
</dbReference>
<sequence>MRLTERDHAEVNAAVMAAEARTDGEIVTIVAPSSDSYHDVVLHWAMLLVFLVLALVALRPDILLSLRAMLDGGWRHEYPQGELLTALLLLLAVKFLAARLAFAWMPLRMLLTPRATKARRVRRRALSYFKVGTEHRTASRTGVLLYLSLAEHQAEIVADAAIHAKVAPETWGDAMAALIEAVRDGRPGDGMAAAVEQIGAVLAEHFPRTDTDPNELPDRLIAL</sequence>
<reference evidence="3 4" key="1">
    <citation type="submission" date="2017-09" db="EMBL/GenBank/DDBJ databases">
        <title>Sphingomonas panjinensis sp.nov., isolated from oil-contaminated soil.</title>
        <authorList>
            <person name="Wang L."/>
            <person name="Chen L."/>
        </authorList>
    </citation>
    <scope>NUCLEOTIDE SEQUENCE [LARGE SCALE GENOMIC DNA]</scope>
    <source>
        <strain evidence="3 4">FW-11</strain>
    </source>
</reference>
<accession>A0A2T5G000</accession>
<keyword evidence="1" id="KW-1133">Transmembrane helix</keyword>
<dbReference type="AlphaFoldDB" id="A0A2T5G000"/>
<feature type="domain" description="TPM" evidence="2">
    <location>
        <begin position="123"/>
        <end position="200"/>
    </location>
</feature>
<dbReference type="Gene3D" id="3.10.310.50">
    <property type="match status" value="1"/>
</dbReference>
<feature type="transmembrane region" description="Helical" evidence="1">
    <location>
        <begin position="41"/>
        <end position="62"/>
    </location>
</feature>
<evidence type="ECO:0000259" key="2">
    <source>
        <dbReference type="Pfam" id="PF04536"/>
    </source>
</evidence>
<dbReference type="Pfam" id="PF04536">
    <property type="entry name" value="TPM_phosphatase"/>
    <property type="match status" value="1"/>
</dbReference>
<protein>
    <recommendedName>
        <fullName evidence="2">TPM domain-containing protein</fullName>
    </recommendedName>
</protein>
<dbReference type="PANTHER" id="PTHR30373:SF8">
    <property type="entry name" value="BLL7265 PROTEIN"/>
    <property type="match status" value="1"/>
</dbReference>
<name>A0A2T5G000_9SPHN</name>